<dbReference type="RefSeq" id="WP_369459595.1">
    <property type="nucleotide sequence ID" value="NZ_JBGBDC010000003.1"/>
</dbReference>
<proteinExistence type="predicted"/>
<keyword evidence="5" id="KW-1185">Reference proteome</keyword>
<keyword evidence="2" id="KW-1133">Transmembrane helix</keyword>
<evidence type="ECO:0000313" key="4">
    <source>
        <dbReference type="EMBL" id="MEY2250982.1"/>
    </source>
</evidence>
<evidence type="ECO:0000256" key="2">
    <source>
        <dbReference type="SAM" id="Phobius"/>
    </source>
</evidence>
<name>A0ABV4B0H6_9BURK</name>
<feature type="compositionally biased region" description="Low complexity" evidence="1">
    <location>
        <begin position="133"/>
        <end position="143"/>
    </location>
</feature>
<evidence type="ECO:0000256" key="3">
    <source>
        <dbReference type="SAM" id="SignalP"/>
    </source>
</evidence>
<keyword evidence="2" id="KW-0472">Membrane</keyword>
<feature type="signal peptide" evidence="3">
    <location>
        <begin position="1"/>
        <end position="26"/>
    </location>
</feature>
<organism evidence="4 5">
    <name type="scientific">Comamonas sediminis</name>
    <dbReference type="NCBI Taxonomy" id="1783360"/>
    <lineage>
        <taxon>Bacteria</taxon>
        <taxon>Pseudomonadati</taxon>
        <taxon>Pseudomonadota</taxon>
        <taxon>Betaproteobacteria</taxon>
        <taxon>Burkholderiales</taxon>
        <taxon>Comamonadaceae</taxon>
        <taxon>Comamonas</taxon>
    </lineage>
</organism>
<feature type="transmembrane region" description="Helical" evidence="2">
    <location>
        <begin position="153"/>
        <end position="172"/>
    </location>
</feature>
<gene>
    <name evidence="4" type="ORF">AB7A72_08210</name>
</gene>
<feature type="region of interest" description="Disordered" evidence="1">
    <location>
        <begin position="114"/>
        <end position="150"/>
    </location>
</feature>
<dbReference type="Proteomes" id="UP001562178">
    <property type="component" value="Unassembled WGS sequence"/>
</dbReference>
<comment type="caution">
    <text evidence="4">The sequence shown here is derived from an EMBL/GenBank/DDBJ whole genome shotgun (WGS) entry which is preliminary data.</text>
</comment>
<evidence type="ECO:0000313" key="5">
    <source>
        <dbReference type="Proteomes" id="UP001562178"/>
    </source>
</evidence>
<accession>A0ABV4B0H6</accession>
<protein>
    <submittedName>
        <fullName evidence="4">Uncharacterized protein</fullName>
    </submittedName>
</protein>
<keyword evidence="3" id="KW-0732">Signal</keyword>
<evidence type="ECO:0000256" key="1">
    <source>
        <dbReference type="SAM" id="MobiDB-lite"/>
    </source>
</evidence>
<sequence length="179" mass="18815">MKSPLFFAKLPATAIFLFTGMQPAAAQRVPDGGAAHFLPYALPCLEQGRGRPAVSSSVVLAMVDCKIRPALRLSRSPIPAGMRWMQGRVAYGPVSGLPDVAVLPTGIVPTTPWSHRATGFTGTSDQGLRGVLPGSSARAAPADGDPPRRRPPYTVKLVLMGAALALLVLGVGHTTARRW</sequence>
<keyword evidence="2" id="KW-0812">Transmembrane</keyword>
<feature type="chain" id="PRO_5045493936" evidence="3">
    <location>
        <begin position="27"/>
        <end position="179"/>
    </location>
</feature>
<reference evidence="4 5" key="1">
    <citation type="journal article" date="2016" name="Int. J. Syst. Evol. Microbiol.">
        <title>Description of Comamonas sediminis sp. nov., isolated from lagoon sediments.</title>
        <authorList>
            <person name="Subhash Y."/>
            <person name="Bang J.J."/>
            <person name="You T.H."/>
            <person name="Lee S.S."/>
        </authorList>
    </citation>
    <scope>NUCLEOTIDE SEQUENCE [LARGE SCALE GENOMIC DNA]</scope>
    <source>
        <strain evidence="4 5">JCM 31169</strain>
    </source>
</reference>
<dbReference type="EMBL" id="JBGBDC010000003">
    <property type="protein sequence ID" value="MEY2250982.1"/>
    <property type="molecule type" value="Genomic_DNA"/>
</dbReference>